<dbReference type="Pfam" id="PF13450">
    <property type="entry name" value="NAD_binding_8"/>
    <property type="match status" value="1"/>
</dbReference>
<feature type="non-terminal residue" evidence="1">
    <location>
        <position position="1"/>
    </location>
</feature>
<dbReference type="AlphaFoldDB" id="A0AA38FJQ9"/>
<dbReference type="Proteomes" id="UP000824469">
    <property type="component" value="Unassembled WGS sequence"/>
</dbReference>
<reference evidence="1 2" key="1">
    <citation type="journal article" date="2021" name="Nat. Plants">
        <title>The Taxus genome provides insights into paclitaxel biosynthesis.</title>
        <authorList>
            <person name="Xiong X."/>
            <person name="Gou J."/>
            <person name="Liao Q."/>
            <person name="Li Y."/>
            <person name="Zhou Q."/>
            <person name="Bi G."/>
            <person name="Li C."/>
            <person name="Du R."/>
            <person name="Wang X."/>
            <person name="Sun T."/>
            <person name="Guo L."/>
            <person name="Liang H."/>
            <person name="Lu P."/>
            <person name="Wu Y."/>
            <person name="Zhang Z."/>
            <person name="Ro D.K."/>
            <person name="Shang Y."/>
            <person name="Huang S."/>
            <person name="Yan J."/>
        </authorList>
    </citation>
    <scope>NUCLEOTIDE SEQUENCE [LARGE SCALE GENOMIC DNA]</scope>
    <source>
        <strain evidence="1">Ta-2019</strain>
    </source>
</reference>
<evidence type="ECO:0000313" key="2">
    <source>
        <dbReference type="Proteomes" id="UP000824469"/>
    </source>
</evidence>
<dbReference type="InterPro" id="IPR036188">
    <property type="entry name" value="FAD/NAD-bd_sf"/>
</dbReference>
<name>A0AA38FJQ9_TAXCH</name>
<organism evidence="1 2">
    <name type="scientific">Taxus chinensis</name>
    <name type="common">Chinese yew</name>
    <name type="synonym">Taxus wallichiana var. chinensis</name>
    <dbReference type="NCBI Taxonomy" id="29808"/>
    <lineage>
        <taxon>Eukaryota</taxon>
        <taxon>Viridiplantae</taxon>
        <taxon>Streptophyta</taxon>
        <taxon>Embryophyta</taxon>
        <taxon>Tracheophyta</taxon>
        <taxon>Spermatophyta</taxon>
        <taxon>Pinopsida</taxon>
        <taxon>Pinidae</taxon>
        <taxon>Conifers II</taxon>
        <taxon>Cupressales</taxon>
        <taxon>Taxaceae</taxon>
        <taxon>Taxus</taxon>
    </lineage>
</organism>
<dbReference type="Gene3D" id="3.50.50.60">
    <property type="entry name" value="FAD/NAD(P)-binding domain"/>
    <property type="match status" value="2"/>
</dbReference>
<dbReference type="EMBL" id="JAHRHJ020000008">
    <property type="protein sequence ID" value="KAH9305191.1"/>
    <property type="molecule type" value="Genomic_DNA"/>
</dbReference>
<dbReference type="PANTHER" id="PTHR43422">
    <property type="entry name" value="THIAMINE THIAZOLE SYNTHASE"/>
    <property type="match status" value="1"/>
</dbReference>
<protein>
    <submittedName>
        <fullName evidence="1">Uncharacterized protein</fullName>
    </submittedName>
</protein>
<gene>
    <name evidence="1" type="ORF">KI387_009595</name>
</gene>
<comment type="caution">
    <text evidence="1">The sequence shown here is derived from an EMBL/GenBank/DDBJ whole genome shotgun (WGS) entry which is preliminary data.</text>
</comment>
<dbReference type="SUPFAM" id="SSF51905">
    <property type="entry name" value="FAD/NAD(P)-binding domain"/>
    <property type="match status" value="1"/>
</dbReference>
<accession>A0AA38FJQ9</accession>
<dbReference type="PANTHER" id="PTHR43422:SF3">
    <property type="entry name" value="THIAMINE THIAZOLE SYNTHASE"/>
    <property type="match status" value="1"/>
</dbReference>
<evidence type="ECO:0000313" key="1">
    <source>
        <dbReference type="EMBL" id="KAH9305191.1"/>
    </source>
</evidence>
<dbReference type="Pfam" id="PF01946">
    <property type="entry name" value="Thi4"/>
    <property type="match status" value="1"/>
</dbReference>
<sequence length="154" mass="16516">MMDMITHTDTDIVIVGARSVGLLCAYELSKNIDVKVTIFEQSVSPGGSAWVVVNTCGHDGPFGATGVKRLKSVGMIDSVPGMKCLDMNVAEDAFVRLTREVVPGIIVTGMEDSMLFLQSGKRAASAAFRHESISRSEDCFPSEICTSESDVVTH</sequence>
<keyword evidence="2" id="KW-1185">Reference proteome</keyword>
<proteinExistence type="predicted"/>